<dbReference type="Pfam" id="PF14072">
    <property type="entry name" value="DndB"/>
    <property type="match status" value="1"/>
</dbReference>
<gene>
    <name evidence="1" type="ORF">ACFSCV_10945</name>
</gene>
<dbReference type="EMBL" id="JBHUER010000008">
    <property type="protein sequence ID" value="MFD1703520.1"/>
    <property type="molecule type" value="Genomic_DNA"/>
</dbReference>
<dbReference type="RefSeq" id="WP_378799628.1">
    <property type="nucleotide sequence ID" value="NZ_JBHUER010000008.1"/>
</dbReference>
<accession>A0ABW4K5R8</accession>
<name>A0ABW4K5R8_9HYPH</name>
<keyword evidence="2" id="KW-1185">Reference proteome</keyword>
<dbReference type="InterPro" id="IPR017642">
    <property type="entry name" value="DNA_S_mod_DndB"/>
</dbReference>
<dbReference type="Proteomes" id="UP001597308">
    <property type="component" value="Unassembled WGS sequence"/>
</dbReference>
<dbReference type="CDD" id="cd16413">
    <property type="entry name" value="DGQHR_domain"/>
    <property type="match status" value="1"/>
</dbReference>
<organism evidence="1 2">
    <name type="scientific">Methylopila henanensis</name>
    <dbReference type="NCBI Taxonomy" id="873516"/>
    <lineage>
        <taxon>Bacteria</taxon>
        <taxon>Pseudomonadati</taxon>
        <taxon>Pseudomonadota</taxon>
        <taxon>Alphaproteobacteria</taxon>
        <taxon>Hyphomicrobiales</taxon>
        <taxon>Methylopilaceae</taxon>
        <taxon>Methylopila</taxon>
    </lineage>
</organism>
<evidence type="ECO:0000313" key="2">
    <source>
        <dbReference type="Proteomes" id="UP001597308"/>
    </source>
</evidence>
<dbReference type="InterPro" id="IPR026440">
    <property type="entry name" value="DNA_PRithio_assoc_DGOHR_pro_1"/>
</dbReference>
<evidence type="ECO:0000313" key="1">
    <source>
        <dbReference type="EMBL" id="MFD1703520.1"/>
    </source>
</evidence>
<comment type="caution">
    <text evidence="1">The sequence shown here is derived from an EMBL/GenBank/DDBJ whole genome shotgun (WGS) entry which is preliminary data.</text>
</comment>
<dbReference type="NCBIfam" id="TIGR04172">
    <property type="entry name" value="DGQHR_dnd_1"/>
    <property type="match status" value="1"/>
</dbReference>
<dbReference type="InterPro" id="IPR017601">
    <property type="entry name" value="DGQHR-contain_dom"/>
</dbReference>
<sequence length="436" mass="48777">MATHLFLFPAALMVSSIEDEFMITFPYTTKAIQVRQPLGLFYVVALPAELLLNVAFSDTMKAAARPDQNGYDLDGTQRVFQPKRLSQIGGYIDRQDSAFPNSIILAANFRTDGLIEDEEEAAEDVPDEQLSAQPRRWFVTEHDDGCLSLTIPTGEKLAAIIDGQHRLFGFTEIEHQDRLQMDLLCSIYLDLPKPYQAQLFATINSTQKPVDKSLTYELFGYNILEEPASQWSPDKLAVFFTRRLAIDEDSPLKGKIVIAPKKDTVLAELSAGAGWRVSTAVVVEGILRLFSTNPKRDTQYLLSPRQKERSALHDGAKDRSPLRELYLTNNDALIFTIVLNFLKACDFEFWSKASAGSFIFKTVGVQALFDILRRKLAAAAYGERDVSIEFFRTHLHPAASIDFAGDIFKNASGSGRTIIRRAIEERMDDSVTSAST</sequence>
<reference evidence="2" key="1">
    <citation type="journal article" date="2019" name="Int. J. Syst. Evol. Microbiol.">
        <title>The Global Catalogue of Microorganisms (GCM) 10K type strain sequencing project: providing services to taxonomists for standard genome sequencing and annotation.</title>
        <authorList>
            <consortium name="The Broad Institute Genomics Platform"/>
            <consortium name="The Broad Institute Genome Sequencing Center for Infectious Disease"/>
            <person name="Wu L."/>
            <person name="Ma J."/>
        </authorList>
    </citation>
    <scope>NUCLEOTIDE SEQUENCE [LARGE SCALE GENOMIC DNA]</scope>
    <source>
        <strain evidence="2">KCTC 23707</strain>
    </source>
</reference>
<dbReference type="NCBIfam" id="TIGR03187">
    <property type="entry name" value="DGQHR"/>
    <property type="match status" value="1"/>
</dbReference>
<protein>
    <submittedName>
        <fullName evidence="1">DNA phosphorothioation-associated DGQHR protein 1</fullName>
    </submittedName>
</protein>
<proteinExistence type="predicted"/>